<name>A0A5B7FW76_PORTR</name>
<evidence type="ECO:0000313" key="1">
    <source>
        <dbReference type="EMBL" id="MPC49816.1"/>
    </source>
</evidence>
<comment type="caution">
    <text evidence="1">The sequence shown here is derived from an EMBL/GenBank/DDBJ whole genome shotgun (WGS) entry which is preliminary data.</text>
</comment>
<organism evidence="1 2">
    <name type="scientific">Portunus trituberculatus</name>
    <name type="common">Swimming crab</name>
    <name type="synonym">Neptunus trituberculatus</name>
    <dbReference type="NCBI Taxonomy" id="210409"/>
    <lineage>
        <taxon>Eukaryota</taxon>
        <taxon>Metazoa</taxon>
        <taxon>Ecdysozoa</taxon>
        <taxon>Arthropoda</taxon>
        <taxon>Crustacea</taxon>
        <taxon>Multicrustacea</taxon>
        <taxon>Malacostraca</taxon>
        <taxon>Eumalacostraca</taxon>
        <taxon>Eucarida</taxon>
        <taxon>Decapoda</taxon>
        <taxon>Pleocyemata</taxon>
        <taxon>Brachyura</taxon>
        <taxon>Eubrachyura</taxon>
        <taxon>Portunoidea</taxon>
        <taxon>Portunidae</taxon>
        <taxon>Portuninae</taxon>
        <taxon>Portunus</taxon>
    </lineage>
</organism>
<gene>
    <name evidence="1" type="ORF">E2C01_043630</name>
</gene>
<dbReference type="AlphaFoldDB" id="A0A5B7FW76"/>
<evidence type="ECO:0000313" key="2">
    <source>
        <dbReference type="Proteomes" id="UP000324222"/>
    </source>
</evidence>
<dbReference type="Proteomes" id="UP000324222">
    <property type="component" value="Unassembled WGS sequence"/>
</dbReference>
<accession>A0A5B7FW76</accession>
<sequence length="74" mass="8214">MHGAKFSHLPSNRRGRCKRDWYGTGDQCYTARKGRKGAARSGVPRLAPPKSTLLAPAAASWQLEMLMTRDEIEA</sequence>
<reference evidence="1 2" key="1">
    <citation type="submission" date="2019-05" db="EMBL/GenBank/DDBJ databases">
        <title>Another draft genome of Portunus trituberculatus and its Hox gene families provides insights of decapod evolution.</title>
        <authorList>
            <person name="Jeong J.-H."/>
            <person name="Song I."/>
            <person name="Kim S."/>
            <person name="Choi T."/>
            <person name="Kim D."/>
            <person name="Ryu S."/>
            <person name="Kim W."/>
        </authorList>
    </citation>
    <scope>NUCLEOTIDE SEQUENCE [LARGE SCALE GENOMIC DNA]</scope>
    <source>
        <tissue evidence="1">Muscle</tissue>
    </source>
</reference>
<protein>
    <submittedName>
        <fullName evidence="1">Uncharacterized protein</fullName>
    </submittedName>
</protein>
<dbReference type="EMBL" id="VSRR010009110">
    <property type="protein sequence ID" value="MPC49816.1"/>
    <property type="molecule type" value="Genomic_DNA"/>
</dbReference>
<proteinExistence type="predicted"/>
<keyword evidence="2" id="KW-1185">Reference proteome</keyword>